<dbReference type="CDD" id="cd00112">
    <property type="entry name" value="LDLa"/>
    <property type="match status" value="4"/>
</dbReference>
<feature type="disulfide bond" evidence="2">
    <location>
        <begin position="414"/>
        <end position="429"/>
    </location>
</feature>
<feature type="disulfide bond" evidence="2">
    <location>
        <begin position="402"/>
        <end position="420"/>
    </location>
</feature>
<feature type="disulfide bond" evidence="2">
    <location>
        <begin position="274"/>
        <end position="286"/>
    </location>
</feature>
<dbReference type="PROSITE" id="PS01209">
    <property type="entry name" value="LDLRA_1"/>
    <property type="match status" value="1"/>
</dbReference>
<feature type="disulfide bond" evidence="2">
    <location>
        <begin position="320"/>
        <end position="338"/>
    </location>
</feature>
<keyword evidence="1 2" id="KW-1015">Disulfide bond</keyword>
<accession>A0ABM1T239</accession>
<evidence type="ECO:0000256" key="2">
    <source>
        <dbReference type="PROSITE-ProRule" id="PRU00124"/>
    </source>
</evidence>
<dbReference type="Gene3D" id="4.10.400.10">
    <property type="entry name" value="Low-density Lipoprotein Receptor"/>
    <property type="match status" value="4"/>
</dbReference>
<dbReference type="SUPFAM" id="SSF57424">
    <property type="entry name" value="LDL receptor-like module"/>
    <property type="match status" value="4"/>
</dbReference>
<dbReference type="InterPro" id="IPR002172">
    <property type="entry name" value="LDrepeatLR_classA_rpt"/>
</dbReference>
<dbReference type="InterPro" id="IPR023415">
    <property type="entry name" value="LDLR_class-A_CS"/>
</dbReference>
<evidence type="ECO:0000259" key="3">
    <source>
        <dbReference type="Pfam" id="PF01683"/>
    </source>
</evidence>
<dbReference type="Pfam" id="PF00057">
    <property type="entry name" value="Ldl_recept_a"/>
    <property type="match status" value="4"/>
</dbReference>
<organism evidence="4 5">
    <name type="scientific">Limulus polyphemus</name>
    <name type="common">Atlantic horseshoe crab</name>
    <dbReference type="NCBI Taxonomy" id="6850"/>
    <lineage>
        <taxon>Eukaryota</taxon>
        <taxon>Metazoa</taxon>
        <taxon>Ecdysozoa</taxon>
        <taxon>Arthropoda</taxon>
        <taxon>Chelicerata</taxon>
        <taxon>Merostomata</taxon>
        <taxon>Xiphosura</taxon>
        <taxon>Limulidae</taxon>
        <taxon>Limulus</taxon>
    </lineage>
</organism>
<sequence>VFVVHTLKSSASPNESRNFSLNGLLPSFMKLGSSCKSSFVCLLFIPNSYCDWNYGSCRCRPYHVQYNDTTCIPPSLLGFGCAVDAQCRVKVKNSQCVNGLCECLPNFIPFRRDKCLPVAKVGDYCLNHEQCRLSDKYTYCDWIIPDIYGKCQCPLGYLFTDDQRCLPHLGNKCKSSDDCESATSGAYCKKHKHTTICDCREGFKSSKNKLRCEPKEIEVPAVQLNISSAGAVSIGKTCSREDECQKRDPYSTCINGRCQCISKRSSCNANNTGCHKDTFQCRSGQCVSWFFVCDGQKNCIDGSDEDECVRYNCPREAFQCNDGSCFSRSSVCNGKWECPDGSDEARCYKGITCDKNAFQCSSGQCFPQYVLCNAVTDCLDGSDEVEAMCTNGENCPSNGFQCGNGQCRSTAILCSGLDGCGDNSDENRCEVCYCEKP</sequence>
<dbReference type="PRINTS" id="PR00261">
    <property type="entry name" value="LDLRECEPTOR"/>
</dbReference>
<dbReference type="PROSITE" id="PS50068">
    <property type="entry name" value="LDLRA_2"/>
    <property type="match status" value="4"/>
</dbReference>
<feature type="disulfide bond" evidence="2">
    <location>
        <begin position="353"/>
        <end position="365"/>
    </location>
</feature>
<dbReference type="InterPro" id="IPR036055">
    <property type="entry name" value="LDL_receptor-like_sf"/>
</dbReference>
<dbReference type="Pfam" id="PF01683">
    <property type="entry name" value="EB"/>
    <property type="match status" value="1"/>
</dbReference>
<dbReference type="Proteomes" id="UP000694941">
    <property type="component" value="Unplaced"/>
</dbReference>
<feature type="disulfide bond" evidence="2">
    <location>
        <begin position="395"/>
        <end position="407"/>
    </location>
</feature>
<proteinExistence type="predicted"/>
<dbReference type="PANTHER" id="PTHR39069">
    <property type="entry name" value="ECDYSONE-INDUCIBLE GENE E1, ISOFORM A"/>
    <property type="match status" value="1"/>
</dbReference>
<dbReference type="InterPro" id="IPR006149">
    <property type="entry name" value="EB_dom"/>
</dbReference>
<feature type="non-terminal residue" evidence="5">
    <location>
        <position position="1"/>
    </location>
</feature>
<feature type="disulfide bond" evidence="2">
    <location>
        <begin position="360"/>
        <end position="378"/>
    </location>
</feature>
<dbReference type="RefSeq" id="XP_022249945.1">
    <property type="nucleotide sequence ID" value="XM_022394237.1"/>
</dbReference>
<feature type="disulfide bond" evidence="2">
    <location>
        <begin position="293"/>
        <end position="308"/>
    </location>
</feature>
<gene>
    <name evidence="5" type="primary">LOC111087484</name>
</gene>
<evidence type="ECO:0000313" key="4">
    <source>
        <dbReference type="Proteomes" id="UP000694941"/>
    </source>
</evidence>
<protein>
    <submittedName>
        <fullName evidence="5">Sortilin-related receptor-like</fullName>
    </submittedName>
</protein>
<dbReference type="GeneID" id="111087484"/>
<feature type="disulfide bond" evidence="2">
    <location>
        <begin position="332"/>
        <end position="347"/>
    </location>
</feature>
<evidence type="ECO:0000313" key="5">
    <source>
        <dbReference type="RefSeq" id="XP_022249945.1"/>
    </source>
</evidence>
<comment type="caution">
    <text evidence="2">Lacks conserved residue(s) required for the propagation of feature annotation.</text>
</comment>
<evidence type="ECO:0000256" key="1">
    <source>
        <dbReference type="ARBA" id="ARBA00023157"/>
    </source>
</evidence>
<dbReference type="SMART" id="SM00192">
    <property type="entry name" value="LDLa"/>
    <property type="match status" value="4"/>
</dbReference>
<name>A0ABM1T239_LIMPO</name>
<keyword evidence="4" id="KW-1185">Reference proteome</keyword>
<dbReference type="PANTHER" id="PTHR39069:SF1">
    <property type="entry name" value="ECDYSONE-INDUCIBLE GENE E1, ISOFORM A"/>
    <property type="match status" value="1"/>
</dbReference>
<reference evidence="5" key="1">
    <citation type="submission" date="2025-08" db="UniProtKB">
        <authorList>
            <consortium name="RefSeq"/>
        </authorList>
    </citation>
    <scope>IDENTIFICATION</scope>
    <source>
        <tissue evidence="5">Muscle</tissue>
    </source>
</reference>
<feature type="disulfide bond" evidence="2">
    <location>
        <begin position="281"/>
        <end position="299"/>
    </location>
</feature>
<feature type="domain" description="EB" evidence="3">
    <location>
        <begin position="59"/>
        <end position="115"/>
    </location>
</feature>
<feature type="disulfide bond" evidence="2">
    <location>
        <begin position="313"/>
        <end position="325"/>
    </location>
</feature>